<keyword evidence="4 6" id="KW-0472">Membrane</keyword>
<proteinExistence type="predicted"/>
<feature type="domain" description="Major facilitator superfamily (MFS) profile" evidence="7">
    <location>
        <begin position="54"/>
        <end position="479"/>
    </location>
</feature>
<dbReference type="InterPro" id="IPR020846">
    <property type="entry name" value="MFS_dom"/>
</dbReference>
<sequence>MDTSNEGAETKERPSIGLHEKTPPDTKEPATTTHSSDKPAQIARDWPYAVKLRTTCIIGAYRFISALASSALSFALPSIAAEFNTLDRKIVSVLPLSAYLLGYVFGPLILAPLSSTFGRVRVLQASNMVFLVFNTAAGFAQNTTTLSVLRACSGLGGSGPITLAAGILSDCWTPLERTRMIVVYTLPVQLGPALAPIMGALLNEHLSWRWILWVTSISSVVVQIIGFCLLRETHVPTIGSGGQNKLVSKIKKELTLSFKRPVRIFRLHYSTQLLALYASFTYAVVYATFVSFHDVWEKKYNQNASRASLNFTALAAGEIIGSFGVRPFNVWSYNFLRCRSDDGLARPEFRAPALVLGGLLLPIGLIWFGFSAQERIFPVVPDLGVAVYAIAGVIILQFTNLYVIDVYEGQAAEAMSGIYAMRYLVGFALSLFISDMFDVLDYGFGNALLAGLSILFGWPLPWLIWRFGERLRARDAPVV</sequence>
<feature type="transmembrane region" description="Helical" evidence="6">
    <location>
        <begin position="92"/>
        <end position="110"/>
    </location>
</feature>
<dbReference type="AlphaFoldDB" id="A0A8H3UKL8"/>
<evidence type="ECO:0000256" key="1">
    <source>
        <dbReference type="ARBA" id="ARBA00004141"/>
    </source>
</evidence>
<dbReference type="PANTHER" id="PTHR23502">
    <property type="entry name" value="MAJOR FACILITATOR SUPERFAMILY"/>
    <property type="match status" value="1"/>
</dbReference>
<feature type="transmembrane region" description="Helical" evidence="6">
    <location>
        <begin position="419"/>
        <end position="437"/>
    </location>
</feature>
<protein>
    <recommendedName>
        <fullName evidence="7">Major facilitator superfamily (MFS) profile domain-containing protein</fullName>
    </recommendedName>
</protein>
<feature type="transmembrane region" description="Helical" evidence="6">
    <location>
        <begin position="349"/>
        <end position="370"/>
    </location>
</feature>
<dbReference type="GO" id="GO:0016020">
    <property type="term" value="C:membrane"/>
    <property type="evidence" value="ECO:0007669"/>
    <property type="project" value="UniProtKB-SubCell"/>
</dbReference>
<keyword evidence="3 6" id="KW-1133">Transmembrane helix</keyword>
<dbReference type="GO" id="GO:0022857">
    <property type="term" value="F:transmembrane transporter activity"/>
    <property type="evidence" value="ECO:0007669"/>
    <property type="project" value="InterPro"/>
</dbReference>
<evidence type="ECO:0000256" key="6">
    <source>
        <dbReference type="SAM" id="Phobius"/>
    </source>
</evidence>
<keyword evidence="2 6" id="KW-0812">Transmembrane</keyword>
<evidence type="ECO:0000259" key="7">
    <source>
        <dbReference type="PROSITE" id="PS50850"/>
    </source>
</evidence>
<dbReference type="Proteomes" id="UP000433883">
    <property type="component" value="Unassembled WGS sequence"/>
</dbReference>
<dbReference type="SUPFAM" id="SSF103473">
    <property type="entry name" value="MFS general substrate transporter"/>
    <property type="match status" value="1"/>
</dbReference>
<feature type="transmembrane region" description="Helical" evidence="6">
    <location>
        <begin position="60"/>
        <end position="80"/>
    </location>
</feature>
<feature type="region of interest" description="Disordered" evidence="5">
    <location>
        <begin position="1"/>
        <end position="38"/>
    </location>
</feature>
<gene>
    <name evidence="8" type="ORF">BLS_003972</name>
</gene>
<feature type="transmembrane region" description="Helical" evidence="6">
    <location>
        <begin position="309"/>
        <end position="328"/>
    </location>
</feature>
<feature type="compositionally biased region" description="Basic and acidic residues" evidence="5">
    <location>
        <begin position="8"/>
        <end position="28"/>
    </location>
</feature>
<evidence type="ECO:0000256" key="3">
    <source>
        <dbReference type="ARBA" id="ARBA00022989"/>
    </source>
</evidence>
<dbReference type="EMBL" id="WNWQ01000259">
    <property type="protein sequence ID" value="KAE9972527.1"/>
    <property type="molecule type" value="Genomic_DNA"/>
</dbReference>
<name>A0A8H3UKL8_VENIN</name>
<comment type="subcellular location">
    <subcellularLocation>
        <location evidence="1">Membrane</location>
        <topology evidence="1">Multi-pass membrane protein</topology>
    </subcellularLocation>
</comment>
<feature type="transmembrane region" description="Helical" evidence="6">
    <location>
        <begin position="208"/>
        <end position="230"/>
    </location>
</feature>
<dbReference type="InterPro" id="IPR036259">
    <property type="entry name" value="MFS_trans_sf"/>
</dbReference>
<comment type="caution">
    <text evidence="8">The sequence shown here is derived from an EMBL/GenBank/DDBJ whole genome shotgun (WGS) entry which is preliminary data.</text>
</comment>
<evidence type="ECO:0000256" key="4">
    <source>
        <dbReference type="ARBA" id="ARBA00023136"/>
    </source>
</evidence>
<evidence type="ECO:0000256" key="5">
    <source>
        <dbReference type="SAM" id="MobiDB-lite"/>
    </source>
</evidence>
<dbReference type="Pfam" id="PF07690">
    <property type="entry name" value="MFS_1"/>
    <property type="match status" value="1"/>
</dbReference>
<organism evidence="8 9">
    <name type="scientific">Venturia inaequalis</name>
    <name type="common">Apple scab fungus</name>
    <dbReference type="NCBI Taxonomy" id="5025"/>
    <lineage>
        <taxon>Eukaryota</taxon>
        <taxon>Fungi</taxon>
        <taxon>Dikarya</taxon>
        <taxon>Ascomycota</taxon>
        <taxon>Pezizomycotina</taxon>
        <taxon>Dothideomycetes</taxon>
        <taxon>Pleosporomycetidae</taxon>
        <taxon>Venturiales</taxon>
        <taxon>Venturiaceae</taxon>
        <taxon>Venturia</taxon>
    </lineage>
</organism>
<evidence type="ECO:0000313" key="8">
    <source>
        <dbReference type="EMBL" id="KAE9972527.1"/>
    </source>
</evidence>
<dbReference type="Gene3D" id="1.20.1250.20">
    <property type="entry name" value="MFS general substrate transporter like domains"/>
    <property type="match status" value="1"/>
</dbReference>
<accession>A0A8H3UKL8</accession>
<feature type="transmembrane region" description="Helical" evidence="6">
    <location>
        <begin position="181"/>
        <end position="202"/>
    </location>
</feature>
<reference evidence="8 9" key="1">
    <citation type="submission" date="2019-11" db="EMBL/GenBank/DDBJ databases">
        <title>Venturia inaequalis Genome Resource.</title>
        <authorList>
            <person name="Lichtner F.J."/>
        </authorList>
    </citation>
    <scope>NUCLEOTIDE SEQUENCE [LARGE SCALE GENOMIC DNA]</scope>
    <source>
        <strain evidence="8">Bline_iso_100314</strain>
    </source>
</reference>
<dbReference type="InterPro" id="IPR011701">
    <property type="entry name" value="MFS"/>
</dbReference>
<feature type="transmembrane region" description="Helical" evidence="6">
    <location>
        <begin position="269"/>
        <end position="289"/>
    </location>
</feature>
<dbReference type="PROSITE" id="PS50850">
    <property type="entry name" value="MFS"/>
    <property type="match status" value="1"/>
</dbReference>
<evidence type="ECO:0000256" key="2">
    <source>
        <dbReference type="ARBA" id="ARBA00022692"/>
    </source>
</evidence>
<dbReference type="PANTHER" id="PTHR23502:SF60">
    <property type="entry name" value="MAJOR FACILITATOR SUPERFAMILY (MFS) PROFILE DOMAIN-CONTAINING PROTEIN-RELATED"/>
    <property type="match status" value="1"/>
</dbReference>
<evidence type="ECO:0000313" key="9">
    <source>
        <dbReference type="Proteomes" id="UP000433883"/>
    </source>
</evidence>
<feature type="transmembrane region" description="Helical" evidence="6">
    <location>
        <begin position="385"/>
        <end position="407"/>
    </location>
</feature>
<feature type="transmembrane region" description="Helical" evidence="6">
    <location>
        <begin position="443"/>
        <end position="465"/>
    </location>
</feature>